<accession>A0A6H1ZD32</accession>
<gene>
    <name evidence="1" type="ORF">TM448A00186_0087</name>
</gene>
<proteinExistence type="predicted"/>
<evidence type="ECO:0000313" key="1">
    <source>
        <dbReference type="EMBL" id="QJA45175.1"/>
    </source>
</evidence>
<protein>
    <submittedName>
        <fullName evidence="1">Uncharacterized protein</fullName>
    </submittedName>
</protein>
<dbReference type="AlphaFoldDB" id="A0A6H1ZD32"/>
<name>A0A6H1ZD32_9ZZZZ</name>
<organism evidence="1">
    <name type="scientific">viral metagenome</name>
    <dbReference type="NCBI Taxonomy" id="1070528"/>
    <lineage>
        <taxon>unclassified sequences</taxon>
        <taxon>metagenomes</taxon>
        <taxon>organismal metagenomes</taxon>
    </lineage>
</organism>
<dbReference type="EMBL" id="MT143986">
    <property type="protein sequence ID" value="QJA45175.1"/>
    <property type="molecule type" value="Genomic_DNA"/>
</dbReference>
<sequence>MDWTSAIEIYRLEKERDRIENEFPLKEIIKMNIRCNYCGTTENIDIPGLCKNIECQRKARTILKK</sequence>
<reference evidence="1" key="1">
    <citation type="submission" date="2020-03" db="EMBL/GenBank/DDBJ databases">
        <title>The deep terrestrial virosphere.</title>
        <authorList>
            <person name="Holmfeldt K."/>
            <person name="Nilsson E."/>
            <person name="Simone D."/>
            <person name="Lopez-Fernandez M."/>
            <person name="Wu X."/>
            <person name="de Brujin I."/>
            <person name="Lundin D."/>
            <person name="Andersson A."/>
            <person name="Bertilsson S."/>
            <person name="Dopson M."/>
        </authorList>
    </citation>
    <scope>NUCLEOTIDE SEQUENCE</scope>
    <source>
        <strain evidence="1">TM448A00186</strain>
    </source>
</reference>